<dbReference type="InterPro" id="IPR013196">
    <property type="entry name" value="HTH_11"/>
</dbReference>
<dbReference type="InterPro" id="IPR051534">
    <property type="entry name" value="CBASS_pafABC_assoc_protein"/>
</dbReference>
<reference evidence="5" key="1">
    <citation type="submission" date="2018-12" db="EMBL/GenBank/DDBJ databases">
        <title>Tengunoibacter tsumagoiensis gen. nov., sp. nov., Dictyobacter kobayashii sp. nov., D. alpinus sp. nov., and D. joshuensis sp. nov. and description of Dictyobacteraceae fam. nov. within the order Ktedonobacterales isolated from Tengu-no-mugimeshi.</title>
        <authorList>
            <person name="Wang C.M."/>
            <person name="Zheng Y."/>
            <person name="Sakai Y."/>
            <person name="Toyoda A."/>
            <person name="Minakuchi Y."/>
            <person name="Abe K."/>
            <person name="Yokota A."/>
            <person name="Yabe S."/>
        </authorList>
    </citation>
    <scope>NUCLEOTIDE SEQUENCE [LARGE SCALE GENOMIC DNA]</scope>
    <source>
        <strain evidence="5">Uno16</strain>
    </source>
</reference>
<dbReference type="PANTHER" id="PTHR34580:SF3">
    <property type="entry name" value="PROTEIN PAFB"/>
    <property type="match status" value="1"/>
</dbReference>
<dbReference type="InterPro" id="IPR026881">
    <property type="entry name" value="WYL_dom"/>
</dbReference>
<sequence length="343" mass="39222">MLRFDRILGLLLFLRSGQSVSADELARHFAVSRRTIYRDLETLSLLGVPIYAERGRGGGFQLLEGYFLPPLMFSQSEAVALLFGISLQKNLRAAPFATDIVMAEQKLLAALPERLRTVLIKARQLIGIEQLPYDIFHPETGFSASATQAENDPGGESVIISVFLQAILDQQAVVFDYASYRHDQRYEVQATPCGVFWDRDHWYLVGMDSGKPEPRMWRSDRVSDIRPQRPQSSYNSQGDFDVREMLGRKWLSAAIKQWSQQAPVKIRLSPQLATRLQHDWYYRHASFEPLASGRILMTFGESDRTIVFELVRWLGPEAELLEPVAWRAELQAELKRMLAIYVD</sequence>
<dbReference type="Pfam" id="PF25583">
    <property type="entry name" value="WCX"/>
    <property type="match status" value="1"/>
</dbReference>
<dbReference type="GO" id="GO:0003700">
    <property type="term" value="F:DNA-binding transcription factor activity"/>
    <property type="evidence" value="ECO:0007669"/>
    <property type="project" value="InterPro"/>
</dbReference>
<evidence type="ECO:0000313" key="5">
    <source>
        <dbReference type="Proteomes" id="UP000287171"/>
    </source>
</evidence>
<dbReference type="InterPro" id="IPR057727">
    <property type="entry name" value="WCX_dom"/>
</dbReference>
<keyword evidence="1" id="KW-0805">Transcription regulation</keyword>
<dbReference type="Proteomes" id="UP000287171">
    <property type="component" value="Unassembled WGS sequence"/>
</dbReference>
<dbReference type="PIRSF" id="PIRSF016838">
    <property type="entry name" value="PafC"/>
    <property type="match status" value="1"/>
</dbReference>
<evidence type="ECO:0000256" key="1">
    <source>
        <dbReference type="ARBA" id="ARBA00023015"/>
    </source>
</evidence>
<dbReference type="Pfam" id="PF13280">
    <property type="entry name" value="WYL"/>
    <property type="match status" value="1"/>
</dbReference>
<evidence type="ECO:0000256" key="2">
    <source>
        <dbReference type="ARBA" id="ARBA00023163"/>
    </source>
</evidence>
<keyword evidence="5" id="KW-1185">Reference proteome</keyword>
<dbReference type="InterPro" id="IPR036390">
    <property type="entry name" value="WH_DNA-bd_sf"/>
</dbReference>
<dbReference type="AlphaFoldDB" id="A0A402BK34"/>
<evidence type="ECO:0000313" key="4">
    <source>
        <dbReference type="EMBL" id="GCE31690.1"/>
    </source>
</evidence>
<gene>
    <name evidence="4" type="ORF">KDA_71740</name>
</gene>
<dbReference type="RefSeq" id="WP_161982675.1">
    <property type="nucleotide sequence ID" value="NZ_BIFT01000002.1"/>
</dbReference>
<name>A0A402BK34_9CHLR</name>
<proteinExistence type="predicted"/>
<feature type="domain" description="HTH deoR-type" evidence="3">
    <location>
        <begin position="3"/>
        <end position="61"/>
    </location>
</feature>
<organism evidence="4 5">
    <name type="scientific">Dictyobacter alpinus</name>
    <dbReference type="NCBI Taxonomy" id="2014873"/>
    <lineage>
        <taxon>Bacteria</taxon>
        <taxon>Bacillati</taxon>
        <taxon>Chloroflexota</taxon>
        <taxon>Ktedonobacteria</taxon>
        <taxon>Ktedonobacterales</taxon>
        <taxon>Dictyobacteraceae</taxon>
        <taxon>Dictyobacter</taxon>
    </lineage>
</organism>
<dbReference type="EMBL" id="BIFT01000002">
    <property type="protein sequence ID" value="GCE31690.1"/>
    <property type="molecule type" value="Genomic_DNA"/>
</dbReference>
<dbReference type="SUPFAM" id="SSF46785">
    <property type="entry name" value="Winged helix' DNA-binding domain"/>
    <property type="match status" value="1"/>
</dbReference>
<dbReference type="InterPro" id="IPR028349">
    <property type="entry name" value="PafC-like"/>
</dbReference>
<dbReference type="PROSITE" id="PS52050">
    <property type="entry name" value="WYL"/>
    <property type="match status" value="1"/>
</dbReference>
<keyword evidence="2" id="KW-0804">Transcription</keyword>
<evidence type="ECO:0000259" key="3">
    <source>
        <dbReference type="PROSITE" id="PS51000"/>
    </source>
</evidence>
<dbReference type="PANTHER" id="PTHR34580">
    <property type="match status" value="1"/>
</dbReference>
<dbReference type="Gene3D" id="1.10.10.10">
    <property type="entry name" value="Winged helix-like DNA-binding domain superfamily/Winged helix DNA-binding domain"/>
    <property type="match status" value="1"/>
</dbReference>
<accession>A0A402BK34</accession>
<dbReference type="InterPro" id="IPR001034">
    <property type="entry name" value="DeoR_HTH"/>
</dbReference>
<dbReference type="InterPro" id="IPR036388">
    <property type="entry name" value="WH-like_DNA-bd_sf"/>
</dbReference>
<comment type="caution">
    <text evidence="4">The sequence shown here is derived from an EMBL/GenBank/DDBJ whole genome shotgun (WGS) entry which is preliminary data.</text>
</comment>
<protein>
    <submittedName>
        <fullName evidence="4">Transcriptional regulator</fullName>
    </submittedName>
</protein>
<dbReference type="PROSITE" id="PS51000">
    <property type="entry name" value="HTH_DEOR_2"/>
    <property type="match status" value="1"/>
</dbReference>
<dbReference type="Pfam" id="PF08279">
    <property type="entry name" value="HTH_11"/>
    <property type="match status" value="1"/>
</dbReference>